<feature type="domain" description="HTH marR-type" evidence="4">
    <location>
        <begin position="1"/>
        <end position="139"/>
    </location>
</feature>
<dbReference type="Proteomes" id="UP000180175">
    <property type="component" value="Chromosome"/>
</dbReference>
<dbReference type="GO" id="GO:0003677">
    <property type="term" value="F:DNA binding"/>
    <property type="evidence" value="ECO:0007669"/>
    <property type="project" value="UniProtKB-KW"/>
</dbReference>
<dbReference type="PROSITE" id="PS01117">
    <property type="entry name" value="HTH_MARR_1"/>
    <property type="match status" value="1"/>
</dbReference>
<evidence type="ECO:0000313" key="6">
    <source>
        <dbReference type="EMBL" id="QOY36410.1"/>
    </source>
</evidence>
<reference evidence="5 7" key="1">
    <citation type="submission" date="2016-10" db="EMBL/GenBank/DDBJ databases">
        <title>Draft genome sequences of four alkaliphilic bacteria belonging to the Anaerobacillus genus.</title>
        <authorList>
            <person name="Bassil N.M."/>
            <person name="Lloyd J.R."/>
        </authorList>
    </citation>
    <scope>NUCLEOTIDE SEQUENCE [LARGE SCALE GENOMIC DNA]</scope>
    <source>
        <strain evidence="5 7">NB2006</strain>
    </source>
</reference>
<keyword evidence="3" id="KW-0804">Transcription</keyword>
<keyword evidence="1" id="KW-0805">Transcription regulation</keyword>
<evidence type="ECO:0000256" key="3">
    <source>
        <dbReference type="ARBA" id="ARBA00023163"/>
    </source>
</evidence>
<dbReference type="RefSeq" id="WP_071319462.1">
    <property type="nucleotide sequence ID" value="NZ_CP063356.2"/>
</dbReference>
<dbReference type="GO" id="GO:0003700">
    <property type="term" value="F:DNA-binding transcription factor activity"/>
    <property type="evidence" value="ECO:0007669"/>
    <property type="project" value="InterPro"/>
</dbReference>
<dbReference type="InterPro" id="IPR036390">
    <property type="entry name" value="WH_DNA-bd_sf"/>
</dbReference>
<dbReference type="InterPro" id="IPR039422">
    <property type="entry name" value="MarR/SlyA-like"/>
</dbReference>
<dbReference type="PRINTS" id="PR00598">
    <property type="entry name" value="HTHMARR"/>
</dbReference>
<reference evidence="6 7" key="3">
    <citation type="journal article" date="2019" name="Int. J. Syst. Evol. Microbiol.">
        <title>Anaerobacillus isosaccharinicus sp. nov., an alkaliphilic bacterium which degrades isosaccharinic acid.</title>
        <authorList>
            <person name="Bassil N.M."/>
            <person name="Lloyd J.R."/>
        </authorList>
    </citation>
    <scope>NUCLEOTIDE SEQUENCE [LARGE SCALE GENOMIC DNA]</scope>
    <source>
        <strain evidence="6 7">NB2006</strain>
    </source>
</reference>
<dbReference type="InterPro" id="IPR036388">
    <property type="entry name" value="WH-like_DNA-bd_sf"/>
</dbReference>
<evidence type="ECO:0000256" key="1">
    <source>
        <dbReference type="ARBA" id="ARBA00023015"/>
    </source>
</evidence>
<reference evidence="6 7" key="2">
    <citation type="journal article" date="2017" name="Genome Announc.">
        <title>Draft Genome Sequences of Four Alkaliphilic Bacteria Belonging to the Anaerobacillus Genus.</title>
        <authorList>
            <person name="Bassil N.M."/>
            <person name="Lloyd J.R."/>
        </authorList>
    </citation>
    <scope>NUCLEOTIDE SEQUENCE [LARGE SCALE GENOMIC DNA]</scope>
    <source>
        <strain evidence="6 7">NB2006</strain>
    </source>
</reference>
<dbReference type="OrthoDB" id="5327581at2"/>
<dbReference type="GO" id="GO:0006950">
    <property type="term" value="P:response to stress"/>
    <property type="evidence" value="ECO:0007669"/>
    <property type="project" value="TreeGrafter"/>
</dbReference>
<name>A0A1S2KVW5_9BACI</name>
<dbReference type="AlphaFoldDB" id="A0A1S2KVW5"/>
<protein>
    <submittedName>
        <fullName evidence="6">MarR family transcriptional regulator</fullName>
    </submittedName>
</protein>
<dbReference type="KEGG" id="aia:AWH56_001565"/>
<proteinExistence type="predicted"/>
<evidence type="ECO:0000259" key="4">
    <source>
        <dbReference type="PROSITE" id="PS50995"/>
    </source>
</evidence>
<dbReference type="Gene3D" id="1.10.10.10">
    <property type="entry name" value="Winged helix-like DNA-binding domain superfamily/Winged helix DNA-binding domain"/>
    <property type="match status" value="1"/>
</dbReference>
<evidence type="ECO:0000256" key="2">
    <source>
        <dbReference type="ARBA" id="ARBA00023125"/>
    </source>
</evidence>
<dbReference type="EMBL" id="LQXD01000206">
    <property type="protein sequence ID" value="OIJ03803.1"/>
    <property type="molecule type" value="Genomic_DNA"/>
</dbReference>
<dbReference type="PANTHER" id="PTHR33164">
    <property type="entry name" value="TRANSCRIPTIONAL REGULATOR, MARR FAMILY"/>
    <property type="match status" value="1"/>
</dbReference>
<reference evidence="6" key="4">
    <citation type="submission" date="2020-10" db="EMBL/GenBank/DDBJ databases">
        <authorList>
            <person name="Bassil N.M."/>
            <person name="Lloyd J.R."/>
        </authorList>
    </citation>
    <scope>NUCLEOTIDE SEQUENCE</scope>
    <source>
        <strain evidence="6">NB2006</strain>
    </source>
</reference>
<dbReference type="PROSITE" id="PS50995">
    <property type="entry name" value="HTH_MARR_2"/>
    <property type="match status" value="1"/>
</dbReference>
<gene>
    <name evidence="6" type="ORF">AWH56_001565</name>
    <name evidence="5" type="ORF">AWH56_24070</name>
</gene>
<dbReference type="SUPFAM" id="SSF46785">
    <property type="entry name" value="Winged helix' DNA-binding domain"/>
    <property type="match status" value="1"/>
</dbReference>
<dbReference type="InterPro" id="IPR000835">
    <property type="entry name" value="HTH_MarR-typ"/>
</dbReference>
<keyword evidence="7" id="KW-1185">Reference proteome</keyword>
<dbReference type="Pfam" id="PF01047">
    <property type="entry name" value="MarR"/>
    <property type="match status" value="1"/>
</dbReference>
<dbReference type="InterPro" id="IPR023187">
    <property type="entry name" value="Tscrpt_reg_MarR-type_CS"/>
</dbReference>
<organism evidence="5 7">
    <name type="scientific">Anaerobacillus isosaccharinicus</name>
    <dbReference type="NCBI Taxonomy" id="1532552"/>
    <lineage>
        <taxon>Bacteria</taxon>
        <taxon>Bacillati</taxon>
        <taxon>Bacillota</taxon>
        <taxon>Bacilli</taxon>
        <taxon>Bacillales</taxon>
        <taxon>Bacillaceae</taxon>
        <taxon>Anaerobacillus</taxon>
    </lineage>
</organism>
<sequence>MNIGYLIQLSAKLMKGNLQKRLEEENFTVSQWAVIKDIQLQQQFGATIDSFTAVSIAERLDMDKPTISGIINRLVEKGFIEKKPHPKDKRAQIISLTKASVNLIPSLEELNEATIEEALKNFSETDKERLVSYLTNLVVNLRGE</sequence>
<evidence type="ECO:0000313" key="5">
    <source>
        <dbReference type="EMBL" id="OIJ03803.1"/>
    </source>
</evidence>
<dbReference type="EMBL" id="CP063356">
    <property type="protein sequence ID" value="QOY36410.1"/>
    <property type="molecule type" value="Genomic_DNA"/>
</dbReference>
<evidence type="ECO:0000313" key="7">
    <source>
        <dbReference type="Proteomes" id="UP000180175"/>
    </source>
</evidence>
<dbReference type="SMART" id="SM00347">
    <property type="entry name" value="HTH_MARR"/>
    <property type="match status" value="1"/>
</dbReference>
<keyword evidence="2" id="KW-0238">DNA-binding</keyword>
<accession>A0A1S2KVW5</accession>
<dbReference type="PANTHER" id="PTHR33164:SF94">
    <property type="entry name" value="TRANSCRIPTIONAL REGULATORY PROTEIN-RELATED"/>
    <property type="match status" value="1"/>
</dbReference>